<proteinExistence type="predicted"/>
<reference evidence="2 3" key="1">
    <citation type="submission" date="2018-03" db="EMBL/GenBank/DDBJ databases">
        <title>Genomic framework for the identification of Micromonospora saelicesensis and Micromonospora noduli.</title>
        <authorList>
            <person name="Riesco R."/>
            <person name="Trujillo M.E."/>
        </authorList>
    </citation>
    <scope>NUCLEOTIDE SEQUENCE [LARGE SCALE GENOMIC DNA]</scope>
    <source>
        <strain evidence="2 3">GAR05</strain>
    </source>
</reference>
<organism evidence="2 3">
    <name type="scientific">Micromonospora saelicesensis</name>
    <dbReference type="NCBI Taxonomy" id="285676"/>
    <lineage>
        <taxon>Bacteria</taxon>
        <taxon>Bacillati</taxon>
        <taxon>Actinomycetota</taxon>
        <taxon>Actinomycetes</taxon>
        <taxon>Micromonosporales</taxon>
        <taxon>Micromonosporaceae</taxon>
        <taxon>Micromonospora</taxon>
    </lineage>
</organism>
<evidence type="ECO:0000313" key="3">
    <source>
        <dbReference type="Proteomes" id="UP000249334"/>
    </source>
</evidence>
<comment type="caution">
    <text evidence="2">The sequence shown here is derived from an EMBL/GenBank/DDBJ whole genome shotgun (WGS) entry which is preliminary data.</text>
</comment>
<dbReference type="Proteomes" id="UP000249334">
    <property type="component" value="Unassembled WGS sequence"/>
</dbReference>
<gene>
    <name evidence="2" type="ORF">GAR05_04801</name>
</gene>
<dbReference type="EMBL" id="PXXW01000039">
    <property type="protein sequence ID" value="RAN94711.1"/>
    <property type="molecule type" value="Genomic_DNA"/>
</dbReference>
<sequence length="30" mass="3204">MAYSFGSADRAFPRAGADGFTLPDPARTEE</sequence>
<evidence type="ECO:0000313" key="2">
    <source>
        <dbReference type="EMBL" id="RAN94711.1"/>
    </source>
</evidence>
<name>A0ABX9CEE8_9ACTN</name>
<evidence type="ECO:0000256" key="1">
    <source>
        <dbReference type="SAM" id="MobiDB-lite"/>
    </source>
</evidence>
<feature type="region of interest" description="Disordered" evidence="1">
    <location>
        <begin position="1"/>
        <end position="30"/>
    </location>
</feature>
<protein>
    <submittedName>
        <fullName evidence="2">Uncharacterized protein</fullName>
    </submittedName>
</protein>
<keyword evidence="3" id="KW-1185">Reference proteome</keyword>
<accession>A0ABX9CEE8</accession>